<dbReference type="InterPro" id="IPR041315">
    <property type="entry name" value="PlcR_TPR"/>
</dbReference>
<dbReference type="SUPFAM" id="SSF48452">
    <property type="entry name" value="TPR-like"/>
    <property type="match status" value="1"/>
</dbReference>
<dbReference type="InterPro" id="IPR001387">
    <property type="entry name" value="Cro/C1-type_HTH"/>
</dbReference>
<dbReference type="PROSITE" id="PS50943">
    <property type="entry name" value="HTH_CROC1"/>
    <property type="match status" value="1"/>
</dbReference>
<name>A0A5D4SJU3_9BACI</name>
<dbReference type="Pfam" id="PF18768">
    <property type="entry name" value="RNPP_C"/>
    <property type="match status" value="1"/>
</dbReference>
<evidence type="ECO:0000313" key="3">
    <source>
        <dbReference type="Proteomes" id="UP000323732"/>
    </source>
</evidence>
<gene>
    <name evidence="2" type="ORF">FZD47_09790</name>
</gene>
<comment type="caution">
    <text evidence="2">The sequence shown here is derived from an EMBL/GenBank/DDBJ whole genome shotgun (WGS) entry which is preliminary data.</text>
</comment>
<sequence>MDFSAVGKKIRELRKLMEMSQEDLAEGICTQAQISKIEKGDVYPFASTLYLISQKLGVDVNYFFDIGMTPRIDYVQEVANQLKFARRNSDYDTMKQIIHIEEKNPLFSHNNRNMQLLVWHKGIVEHAVNHDKAGALCLLEEAIYMTKANSKAWSEREIEILLSIGAIHFEEKEYEKTMDVCISAKEHLQLLPYVNDHTIFIRLYYNIARTFTRVKKYRESTNYCKEAIRNCIQKDNLYLLGELHYHIGYNCELMGKIPEAMNYMKRALTIFELQEDEKYMKFINDKLSKW</sequence>
<evidence type="ECO:0000313" key="2">
    <source>
        <dbReference type="EMBL" id="TYS63797.1"/>
    </source>
</evidence>
<dbReference type="Gene3D" id="1.25.40.10">
    <property type="entry name" value="Tetratricopeptide repeat domain"/>
    <property type="match status" value="1"/>
</dbReference>
<dbReference type="AlphaFoldDB" id="A0A5D4SJU3"/>
<dbReference type="EMBL" id="VTES01000003">
    <property type="protein sequence ID" value="TYS63797.1"/>
    <property type="molecule type" value="Genomic_DNA"/>
</dbReference>
<dbReference type="SUPFAM" id="SSF47413">
    <property type="entry name" value="lambda repressor-like DNA-binding domains"/>
    <property type="match status" value="1"/>
</dbReference>
<accession>A0A5D4SJU3</accession>
<dbReference type="PANTHER" id="PTHR37038">
    <property type="entry name" value="TRANSCRIPTIONAL REGULATOR-RELATED"/>
    <property type="match status" value="1"/>
</dbReference>
<evidence type="ECO:0000259" key="1">
    <source>
        <dbReference type="PROSITE" id="PS50943"/>
    </source>
</evidence>
<organism evidence="2 3">
    <name type="scientific">Bacillus infantis</name>
    <dbReference type="NCBI Taxonomy" id="324767"/>
    <lineage>
        <taxon>Bacteria</taxon>
        <taxon>Bacillati</taxon>
        <taxon>Bacillota</taxon>
        <taxon>Bacilli</taxon>
        <taxon>Bacillales</taxon>
        <taxon>Bacillaceae</taxon>
        <taxon>Bacillus</taxon>
    </lineage>
</organism>
<proteinExistence type="predicted"/>
<dbReference type="Proteomes" id="UP000323732">
    <property type="component" value="Unassembled WGS sequence"/>
</dbReference>
<dbReference type="InterPro" id="IPR011990">
    <property type="entry name" value="TPR-like_helical_dom_sf"/>
</dbReference>
<dbReference type="InterPro" id="IPR019734">
    <property type="entry name" value="TPR_rpt"/>
</dbReference>
<dbReference type="SMART" id="SM00530">
    <property type="entry name" value="HTH_XRE"/>
    <property type="match status" value="1"/>
</dbReference>
<dbReference type="Pfam" id="PF01381">
    <property type="entry name" value="HTH_3"/>
    <property type="match status" value="1"/>
</dbReference>
<dbReference type="RefSeq" id="WP_101549280.1">
    <property type="nucleotide sequence ID" value="NZ_JAMYWU010000001.1"/>
</dbReference>
<protein>
    <submittedName>
        <fullName evidence="2">Helix-turn-helix transcriptional regulator</fullName>
    </submittedName>
</protein>
<dbReference type="PANTHER" id="PTHR37038:SF14">
    <property type="entry name" value="TRANSCRIPTIONAL ACTIVATOR"/>
    <property type="match status" value="1"/>
</dbReference>
<dbReference type="CDD" id="cd00093">
    <property type="entry name" value="HTH_XRE"/>
    <property type="match status" value="1"/>
</dbReference>
<dbReference type="GO" id="GO:0003677">
    <property type="term" value="F:DNA binding"/>
    <property type="evidence" value="ECO:0007669"/>
    <property type="project" value="InterPro"/>
</dbReference>
<reference evidence="2 3" key="1">
    <citation type="submission" date="2019-08" db="EMBL/GenBank/DDBJ databases">
        <title>Bacillus genomes from the desert of Cuatro Cienegas, Coahuila.</title>
        <authorList>
            <person name="Olmedo-Alvarez G."/>
        </authorList>
    </citation>
    <scope>NUCLEOTIDE SEQUENCE [LARGE SCALE GENOMIC DNA]</scope>
    <source>
        <strain evidence="2 3">CH37_1T</strain>
    </source>
</reference>
<dbReference type="InterPro" id="IPR053163">
    <property type="entry name" value="HTH-type_regulator_Rgg"/>
</dbReference>
<feature type="domain" description="HTH cro/C1-type" evidence="1">
    <location>
        <begin position="10"/>
        <end position="63"/>
    </location>
</feature>
<dbReference type="SMART" id="SM00028">
    <property type="entry name" value="TPR"/>
    <property type="match status" value="3"/>
</dbReference>
<dbReference type="InterPro" id="IPR010982">
    <property type="entry name" value="Lambda_DNA-bd_dom_sf"/>
</dbReference>